<proteinExistence type="predicted"/>
<dbReference type="EMBL" id="JBHTMX010000052">
    <property type="protein sequence ID" value="MFD1331965.1"/>
    <property type="molecule type" value="Genomic_DNA"/>
</dbReference>
<protein>
    <submittedName>
        <fullName evidence="2">Uncharacterized protein</fullName>
    </submittedName>
</protein>
<evidence type="ECO:0000256" key="1">
    <source>
        <dbReference type="SAM" id="SignalP"/>
    </source>
</evidence>
<dbReference type="Proteomes" id="UP001597171">
    <property type="component" value="Unassembled WGS sequence"/>
</dbReference>
<accession>A0ABW3Z6S3</accession>
<feature type="chain" id="PRO_5045890257" evidence="1">
    <location>
        <begin position="26"/>
        <end position="192"/>
    </location>
</feature>
<name>A0ABW3Z6S3_9HYPH</name>
<keyword evidence="1" id="KW-0732">Signal</keyword>
<keyword evidence="3" id="KW-1185">Reference proteome</keyword>
<gene>
    <name evidence="2" type="ORF">ACFQ4O_08120</name>
</gene>
<reference evidence="3" key="1">
    <citation type="journal article" date="2019" name="Int. J. Syst. Evol. Microbiol.">
        <title>The Global Catalogue of Microorganisms (GCM) 10K type strain sequencing project: providing services to taxonomists for standard genome sequencing and annotation.</title>
        <authorList>
            <consortium name="The Broad Institute Genomics Platform"/>
            <consortium name="The Broad Institute Genome Sequencing Center for Infectious Disease"/>
            <person name="Wu L."/>
            <person name="Ma J."/>
        </authorList>
    </citation>
    <scope>NUCLEOTIDE SEQUENCE [LARGE SCALE GENOMIC DNA]</scope>
    <source>
        <strain evidence="3">CCUG 61696</strain>
    </source>
</reference>
<sequence>MGVNSGWTAIALAALALCGAGRASAEAAKPRVEVHRSQAGEKNAEGWYPATSTRGRFSGLSPIPFNDYTITIEDPNVGALTLHGVGSKSADGMEFGTIETVRTARQKDVDLRGVIAQVARKQGAAAPDIRVETIGREEIARAAFEGSARGVVMRASKTQESVFSVICEYPVALAESAKPTCEDYVASFQAGG</sequence>
<dbReference type="RefSeq" id="WP_378775198.1">
    <property type="nucleotide sequence ID" value="NZ_JBHTMX010000052.1"/>
</dbReference>
<comment type="caution">
    <text evidence="2">The sequence shown here is derived from an EMBL/GenBank/DDBJ whole genome shotgun (WGS) entry which is preliminary data.</text>
</comment>
<organism evidence="2 3">
    <name type="scientific">Methylopila musalis</name>
    <dbReference type="NCBI Taxonomy" id="1134781"/>
    <lineage>
        <taxon>Bacteria</taxon>
        <taxon>Pseudomonadati</taxon>
        <taxon>Pseudomonadota</taxon>
        <taxon>Alphaproteobacteria</taxon>
        <taxon>Hyphomicrobiales</taxon>
        <taxon>Methylopilaceae</taxon>
        <taxon>Methylopila</taxon>
    </lineage>
</organism>
<evidence type="ECO:0000313" key="3">
    <source>
        <dbReference type="Proteomes" id="UP001597171"/>
    </source>
</evidence>
<evidence type="ECO:0000313" key="2">
    <source>
        <dbReference type="EMBL" id="MFD1331965.1"/>
    </source>
</evidence>
<feature type="signal peptide" evidence="1">
    <location>
        <begin position="1"/>
        <end position="25"/>
    </location>
</feature>